<comment type="caution">
    <text evidence="7">The sequence shown here is derived from an EMBL/GenBank/DDBJ whole genome shotgun (WGS) entry which is preliminary data.</text>
</comment>
<evidence type="ECO:0000256" key="5">
    <source>
        <dbReference type="SAM" id="Coils"/>
    </source>
</evidence>
<accession>A0ABU2B2F9</accession>
<dbReference type="InterPro" id="IPR052032">
    <property type="entry name" value="ATP-dep_AA_Ligase"/>
</dbReference>
<evidence type="ECO:0000256" key="3">
    <source>
        <dbReference type="ARBA" id="ARBA00022840"/>
    </source>
</evidence>
<feature type="coiled-coil region" evidence="5">
    <location>
        <begin position="35"/>
        <end position="62"/>
    </location>
</feature>
<evidence type="ECO:0000313" key="8">
    <source>
        <dbReference type="Proteomes" id="UP001183794"/>
    </source>
</evidence>
<dbReference type="Gene3D" id="3.30.470.20">
    <property type="entry name" value="ATP-grasp fold, B domain"/>
    <property type="match status" value="1"/>
</dbReference>
<keyword evidence="8" id="KW-1185">Reference proteome</keyword>
<evidence type="ECO:0000256" key="4">
    <source>
        <dbReference type="PROSITE-ProRule" id="PRU00409"/>
    </source>
</evidence>
<reference evidence="7 8" key="1">
    <citation type="submission" date="2023-07" db="EMBL/GenBank/DDBJ databases">
        <title>Sequencing the genomes of 1000 actinobacteria strains.</title>
        <authorList>
            <person name="Klenk H.-P."/>
        </authorList>
    </citation>
    <scope>NUCLEOTIDE SEQUENCE [LARGE SCALE GENOMIC DNA]</scope>
    <source>
        <strain evidence="7 8">DSM 22966</strain>
    </source>
</reference>
<proteinExistence type="predicted"/>
<organism evidence="7 8">
    <name type="scientific">Enteractinococcus fodinae</name>
    <dbReference type="NCBI Taxonomy" id="684663"/>
    <lineage>
        <taxon>Bacteria</taxon>
        <taxon>Bacillati</taxon>
        <taxon>Actinomycetota</taxon>
        <taxon>Actinomycetes</taxon>
        <taxon>Micrococcales</taxon>
        <taxon>Micrococcaceae</taxon>
    </lineage>
</organism>
<dbReference type="PANTHER" id="PTHR43585">
    <property type="entry name" value="FUMIPYRROLE BIOSYNTHESIS PROTEIN C"/>
    <property type="match status" value="1"/>
</dbReference>
<dbReference type="InterPro" id="IPR011761">
    <property type="entry name" value="ATP-grasp"/>
</dbReference>
<dbReference type="EMBL" id="JAVDYJ010000001">
    <property type="protein sequence ID" value="MDR7347782.1"/>
    <property type="molecule type" value="Genomic_DNA"/>
</dbReference>
<dbReference type="RefSeq" id="WP_310174381.1">
    <property type="nucleotide sequence ID" value="NZ_BAABHE010000002.1"/>
</dbReference>
<dbReference type="SUPFAM" id="SSF56059">
    <property type="entry name" value="Glutathione synthetase ATP-binding domain-like"/>
    <property type="match status" value="1"/>
</dbReference>
<keyword evidence="5" id="KW-0175">Coiled coil</keyword>
<evidence type="ECO:0000259" key="6">
    <source>
        <dbReference type="PROSITE" id="PS50975"/>
    </source>
</evidence>
<feature type="domain" description="ATP-grasp" evidence="6">
    <location>
        <begin position="105"/>
        <end position="320"/>
    </location>
</feature>
<evidence type="ECO:0000313" key="7">
    <source>
        <dbReference type="EMBL" id="MDR7347782.1"/>
    </source>
</evidence>
<name>A0ABU2B2F9_9MICC</name>
<evidence type="ECO:0000256" key="2">
    <source>
        <dbReference type="ARBA" id="ARBA00022741"/>
    </source>
</evidence>
<dbReference type="Proteomes" id="UP001183794">
    <property type="component" value="Unassembled WGS sequence"/>
</dbReference>
<dbReference type="PROSITE" id="PS50975">
    <property type="entry name" value="ATP_GRASP"/>
    <property type="match status" value="1"/>
</dbReference>
<dbReference type="Pfam" id="PF13535">
    <property type="entry name" value="ATP-grasp_4"/>
    <property type="match status" value="1"/>
</dbReference>
<keyword evidence="2 4" id="KW-0547">Nucleotide-binding</keyword>
<keyword evidence="3 4" id="KW-0067">ATP-binding</keyword>
<dbReference type="PANTHER" id="PTHR43585:SF2">
    <property type="entry name" value="ATP-GRASP ENZYME FSQD"/>
    <property type="match status" value="1"/>
</dbReference>
<sequence>MPYNIFVLGLDELGIAELATLPDAHDYVFHGLFTIEELQSGTIDLEARLAEAQRQLDAFEGSIDGIIGFWDFPVSMMVPILCQRYGLPSKDLLGTVKCEHKYWSRLEQQRLIDEYPKFALVDFNDPQATLPEHMSYPVWAKPIKSFSSEGAYRVPSDAELQAVLAKRRESPERAGPAFEHVLEMLDLPESIAQIPGGAYMVEEAAVGSQCTIEGYTYDDTVHLTGIVDSIHYDNSSSFLRYKYPSTLPLEVQERIRSVSQTVIAGLGLWHSTFNIEYFWDEATDQLTLLEINTRHSQSHAPLFRYVDGLTNHVHMVDLALGRKPRQPVDQGYFSTASKWMHRHFADGIVRRIPTAEEVADLEQRFPGTIVEVEVTEGQRLSDSFSQDSYSYVLANIYTTGQTDEEAVDIYHACLEALKFEIDDI</sequence>
<gene>
    <name evidence="7" type="ORF">J2S62_002039</name>
</gene>
<evidence type="ECO:0000256" key="1">
    <source>
        <dbReference type="ARBA" id="ARBA00022598"/>
    </source>
</evidence>
<protein>
    <submittedName>
        <fullName evidence="7">Biotin carboxylase</fullName>
    </submittedName>
</protein>
<keyword evidence="1" id="KW-0436">Ligase</keyword>